<sequence>MSPKLPISGVIITLNAAHQLEECLQSLALCAEIVVVDSGSSDGTQALAARYGARIIEQPWLGFGPQKQFATQQASYPWVLCLDADERLSAPLQQSIVELFSTQPPAQHAYQMPRCNRFMGRWLRHGEGYPDPNLRLFHRDYAHWSQDPVHEHVVALGAVGNLAGDILHHSEEGLECYLNKQNRYTSLQAEKLAQGKAISPHKIYLSPLFRFIKFYLLRRGFLDGLPGLLHILIGCFNSMIKYAKAYHHQQNPTH</sequence>
<dbReference type="PANTHER" id="PTHR43630">
    <property type="entry name" value="POLY-BETA-1,6-N-ACETYL-D-GLUCOSAMINE SYNTHASE"/>
    <property type="match status" value="1"/>
</dbReference>
<dbReference type="Pfam" id="PF00535">
    <property type="entry name" value="Glycos_transf_2"/>
    <property type="match status" value="1"/>
</dbReference>
<evidence type="ECO:0000256" key="1">
    <source>
        <dbReference type="ARBA" id="ARBA00038494"/>
    </source>
</evidence>
<keyword evidence="3" id="KW-0808">Transferase</keyword>
<dbReference type="HOGENOM" id="CLU_065962_0_0_5"/>
<dbReference type="InterPro" id="IPR001173">
    <property type="entry name" value="Glyco_trans_2-like"/>
</dbReference>
<feature type="domain" description="Glycosyltransferase 2-like" evidence="2">
    <location>
        <begin position="10"/>
        <end position="139"/>
    </location>
</feature>
<dbReference type="SUPFAM" id="SSF53448">
    <property type="entry name" value="Nucleotide-diphospho-sugar transferases"/>
    <property type="match status" value="1"/>
</dbReference>
<dbReference type="KEGG" id="mgm:Mmc1_1549"/>
<protein>
    <submittedName>
        <fullName evidence="3">Glycosyl transferase, family 2</fullName>
    </submittedName>
</protein>
<reference evidence="4" key="1">
    <citation type="journal article" date="2009" name="Appl. Environ. Microbiol.">
        <title>Complete genome sequence of the chemolithoautotrophic marine magnetotactic coccus strain MC-1.</title>
        <authorList>
            <person name="Schubbe S."/>
            <person name="Williams T.J."/>
            <person name="Xie G."/>
            <person name="Kiss H.E."/>
            <person name="Brettin T.S."/>
            <person name="Martinez D."/>
            <person name="Ross C.A."/>
            <person name="Schuler D."/>
            <person name="Cox B.L."/>
            <person name="Nealson K.H."/>
            <person name="Bazylinski D.A."/>
        </authorList>
    </citation>
    <scope>NUCLEOTIDE SEQUENCE [LARGE SCALE GENOMIC DNA]</scope>
    <source>
        <strain evidence="4">ATCC BAA-1437 / JCM 17883 / MC-1</strain>
    </source>
</reference>
<accession>A0L7W5</accession>
<comment type="similarity">
    <text evidence="1">Belongs to the glycosyltransferase 2 family. WaaE/KdtX subfamily.</text>
</comment>
<dbReference type="CDD" id="cd02511">
    <property type="entry name" value="Beta4Glucosyltransferase"/>
    <property type="match status" value="1"/>
</dbReference>
<dbReference type="Gene3D" id="3.90.550.10">
    <property type="entry name" value="Spore Coat Polysaccharide Biosynthesis Protein SpsA, Chain A"/>
    <property type="match status" value="1"/>
</dbReference>
<dbReference type="InterPro" id="IPR029044">
    <property type="entry name" value="Nucleotide-diphossugar_trans"/>
</dbReference>
<dbReference type="Proteomes" id="UP000002586">
    <property type="component" value="Chromosome"/>
</dbReference>
<dbReference type="RefSeq" id="WP_011713208.1">
    <property type="nucleotide sequence ID" value="NC_008576.1"/>
</dbReference>
<evidence type="ECO:0000259" key="2">
    <source>
        <dbReference type="Pfam" id="PF00535"/>
    </source>
</evidence>
<dbReference type="CAZy" id="GT2">
    <property type="family name" value="Glycosyltransferase Family 2"/>
</dbReference>
<keyword evidence="4" id="KW-1185">Reference proteome</keyword>
<dbReference type="AlphaFoldDB" id="A0L7W5"/>
<organism evidence="3 4">
    <name type="scientific">Magnetococcus marinus (strain ATCC BAA-1437 / JCM 17883 / MC-1)</name>
    <dbReference type="NCBI Taxonomy" id="156889"/>
    <lineage>
        <taxon>Bacteria</taxon>
        <taxon>Pseudomonadati</taxon>
        <taxon>Pseudomonadota</taxon>
        <taxon>Magnetococcia</taxon>
        <taxon>Magnetococcales</taxon>
        <taxon>Magnetococcaceae</taxon>
        <taxon>Magnetococcus</taxon>
    </lineage>
</organism>
<dbReference type="eggNOG" id="COG0463">
    <property type="taxonomic scope" value="Bacteria"/>
</dbReference>
<proteinExistence type="inferred from homology"/>
<gene>
    <name evidence="3" type="ordered locus">Mmc1_1549</name>
</gene>
<dbReference type="GO" id="GO:0016740">
    <property type="term" value="F:transferase activity"/>
    <property type="evidence" value="ECO:0007669"/>
    <property type="project" value="UniProtKB-KW"/>
</dbReference>
<name>A0L7W5_MAGMM</name>
<dbReference type="PANTHER" id="PTHR43630:SF2">
    <property type="entry name" value="GLYCOSYLTRANSFERASE"/>
    <property type="match status" value="1"/>
</dbReference>
<dbReference type="EMBL" id="CP000471">
    <property type="protein sequence ID" value="ABK44058.1"/>
    <property type="molecule type" value="Genomic_DNA"/>
</dbReference>
<dbReference type="OrthoDB" id="9815923at2"/>
<evidence type="ECO:0000313" key="3">
    <source>
        <dbReference type="EMBL" id="ABK44058.1"/>
    </source>
</evidence>
<reference evidence="3 4" key="2">
    <citation type="journal article" date="2012" name="Int. J. Syst. Evol. Microbiol.">
        <title>Magnetococcus marinus gen. nov., sp. nov., a marine, magnetotactic bacterium that represents a novel lineage (Magnetococcaceae fam. nov.; Magnetococcales ord. nov.) at the base of the Alphaproteobacteria.</title>
        <authorList>
            <person name="Bazylinski D.A."/>
            <person name="Williams T.J."/>
            <person name="Lefevre C.T."/>
            <person name="Berg R.J."/>
            <person name="Zhang C.L."/>
            <person name="Bowser S.S."/>
            <person name="Dean A.J."/>
            <person name="Beveridge T.J."/>
        </authorList>
    </citation>
    <scope>NUCLEOTIDE SEQUENCE [LARGE SCALE GENOMIC DNA]</scope>
    <source>
        <strain evidence="4">ATCC BAA-1437 / JCM 17883 / MC-1</strain>
    </source>
</reference>
<evidence type="ECO:0000313" key="4">
    <source>
        <dbReference type="Proteomes" id="UP000002586"/>
    </source>
</evidence>
<dbReference type="STRING" id="156889.Mmc1_1549"/>